<evidence type="ECO:0000313" key="1">
    <source>
        <dbReference type="EMBL" id="CAB4581265.1"/>
    </source>
</evidence>
<dbReference type="EMBL" id="CAEZVY010000055">
    <property type="protein sequence ID" value="CAB4641673.1"/>
    <property type="molecule type" value="Genomic_DNA"/>
</dbReference>
<protein>
    <submittedName>
        <fullName evidence="1">Unannotated protein</fullName>
    </submittedName>
</protein>
<name>A0A6J6F0N7_9ZZZZ</name>
<reference evidence="1" key="1">
    <citation type="submission" date="2020-05" db="EMBL/GenBank/DDBJ databases">
        <authorList>
            <person name="Chiriac C."/>
            <person name="Salcher M."/>
            <person name="Ghai R."/>
            <person name="Kavagutti S V."/>
        </authorList>
    </citation>
    <scope>NUCLEOTIDE SEQUENCE</scope>
</reference>
<organism evidence="1">
    <name type="scientific">freshwater metagenome</name>
    <dbReference type="NCBI Taxonomy" id="449393"/>
    <lineage>
        <taxon>unclassified sequences</taxon>
        <taxon>metagenomes</taxon>
        <taxon>ecological metagenomes</taxon>
    </lineage>
</organism>
<dbReference type="EMBL" id="CAEZTM010000100">
    <property type="protein sequence ID" value="CAB4581265.1"/>
    <property type="molecule type" value="Genomic_DNA"/>
</dbReference>
<evidence type="ECO:0000313" key="2">
    <source>
        <dbReference type="EMBL" id="CAB4641673.1"/>
    </source>
</evidence>
<dbReference type="AlphaFoldDB" id="A0A6J6F0N7"/>
<gene>
    <name evidence="1" type="ORF">UFOPK1684_01431</name>
    <name evidence="2" type="ORF">UFOPK2158_00648</name>
</gene>
<accession>A0A6J6F0N7</accession>
<proteinExistence type="predicted"/>
<sequence>MRPEHEWIRLEPQPFQEFWPFVCDHLNLHQGPYLIYSVLTTVREPRSRCRSLFRQQTRLPYVTNHHLVAQLSVVALSKRIIRERRIEKNFSSWVERVPPSPLAQFADRLLSVFAISEEAFSAVGSLVQ</sequence>